<reference evidence="1" key="2">
    <citation type="submission" date="2021-01" db="EMBL/GenBank/DDBJ databases">
        <authorList>
            <person name="Schikora-Tamarit M.A."/>
        </authorList>
    </citation>
    <scope>NUCLEOTIDE SEQUENCE</scope>
    <source>
        <strain evidence="1">CBS6341</strain>
    </source>
</reference>
<dbReference type="OrthoDB" id="1908178at2759"/>
<protein>
    <submittedName>
        <fullName evidence="1">Uncharacterized protein</fullName>
    </submittedName>
</protein>
<accession>A0A9P8P9J4</accession>
<evidence type="ECO:0000313" key="2">
    <source>
        <dbReference type="Proteomes" id="UP000769528"/>
    </source>
</evidence>
<name>A0A9P8P9J4_9ASCO</name>
<sequence length="396" mass="46949">MVSRAELFPLYTELYPYNRSPIDFIKFYQKLEASNISIDQLPSRMFEDLMEGLLSSSGNQRNKNYPVFRKIFNEMSEFQIPISLKEINSLVYLENYSSKATLLKLSNKVFVEMKNRRLEKQFSMITSLCTTHDISTYNIFLKYAILFNNDELVNSILMEINTKMLQYDRISYELLLQYFGCNGKDLDKSFEILKLTLEDNIKLDIGFINLIIKILVHNNQIQDSIRILNLIFTRYEKIFEDGNIDIKINTAHLRRISLEYWMFFDSLKLQQDSILIELVPNYNTISPILNYYSSLENFQLNELIKILKIMNHFKIDMTHDMYVNILSNFKQYRFSKIELEMLTDELEYFKIKGPKVITLLKELNNKIIVNQKLNFKHSETSEDRNIEEVEVIEGAI</sequence>
<dbReference type="Proteomes" id="UP000769528">
    <property type="component" value="Unassembled WGS sequence"/>
</dbReference>
<keyword evidence="2" id="KW-1185">Reference proteome</keyword>
<reference evidence="1" key="1">
    <citation type="journal article" date="2021" name="Open Biol.">
        <title>Shared evolutionary footprints suggest mitochondrial oxidative damage underlies multiple complex I losses in fungi.</title>
        <authorList>
            <person name="Schikora-Tamarit M.A."/>
            <person name="Marcet-Houben M."/>
            <person name="Nosek J."/>
            <person name="Gabaldon T."/>
        </authorList>
    </citation>
    <scope>NUCLEOTIDE SEQUENCE</scope>
    <source>
        <strain evidence="1">CBS6341</strain>
    </source>
</reference>
<comment type="caution">
    <text evidence="1">The sequence shown here is derived from an EMBL/GenBank/DDBJ whole genome shotgun (WGS) entry which is preliminary data.</text>
</comment>
<dbReference type="AlphaFoldDB" id="A0A9P8P9J4"/>
<proteinExistence type="predicted"/>
<gene>
    <name evidence="1" type="ORF">WICMUC_005185</name>
</gene>
<dbReference type="EMBL" id="JAEUBF010001375">
    <property type="protein sequence ID" value="KAH3667907.1"/>
    <property type="molecule type" value="Genomic_DNA"/>
</dbReference>
<organism evidence="1 2">
    <name type="scientific">Wickerhamomyces mucosus</name>
    <dbReference type="NCBI Taxonomy" id="1378264"/>
    <lineage>
        <taxon>Eukaryota</taxon>
        <taxon>Fungi</taxon>
        <taxon>Dikarya</taxon>
        <taxon>Ascomycota</taxon>
        <taxon>Saccharomycotina</taxon>
        <taxon>Saccharomycetes</taxon>
        <taxon>Phaffomycetales</taxon>
        <taxon>Wickerhamomycetaceae</taxon>
        <taxon>Wickerhamomyces</taxon>
    </lineage>
</organism>
<dbReference type="Gene3D" id="1.25.40.10">
    <property type="entry name" value="Tetratricopeptide repeat domain"/>
    <property type="match status" value="1"/>
</dbReference>
<evidence type="ECO:0000313" key="1">
    <source>
        <dbReference type="EMBL" id="KAH3667907.1"/>
    </source>
</evidence>
<dbReference type="InterPro" id="IPR011990">
    <property type="entry name" value="TPR-like_helical_dom_sf"/>
</dbReference>